<comment type="caution">
    <text evidence="1">The sequence shown here is derived from an EMBL/GenBank/DDBJ whole genome shotgun (WGS) entry which is preliminary data.</text>
</comment>
<accession>A0AC61R6J8</accession>
<organism evidence="1 2">
    <name type="scientific">Dubosiella muris</name>
    <dbReference type="NCBI Taxonomy" id="3038133"/>
    <lineage>
        <taxon>Bacteria</taxon>
        <taxon>Bacillati</taxon>
        <taxon>Bacillota</taxon>
        <taxon>Erysipelotrichia</taxon>
        <taxon>Erysipelotrichales</taxon>
        <taxon>Erysipelotrichaceae</taxon>
        <taxon>Dubosiella</taxon>
    </lineage>
</organism>
<reference evidence="1" key="1">
    <citation type="submission" date="2019-04" db="EMBL/GenBank/DDBJ databases">
        <title>Microbes associate with the intestines of laboratory mice.</title>
        <authorList>
            <person name="Navarre W."/>
            <person name="Wong E."/>
            <person name="Huang K."/>
            <person name="Tropini C."/>
            <person name="Ng K."/>
            <person name="Yu B."/>
        </authorList>
    </citation>
    <scope>NUCLEOTIDE SEQUENCE</scope>
    <source>
        <strain evidence="1">NM09_H32</strain>
    </source>
</reference>
<name>A0AC61R6J8_9FIRM</name>
<proteinExistence type="predicted"/>
<dbReference type="Proteomes" id="UP000308836">
    <property type="component" value="Unassembled WGS sequence"/>
</dbReference>
<evidence type="ECO:0000313" key="2">
    <source>
        <dbReference type="Proteomes" id="UP000308836"/>
    </source>
</evidence>
<evidence type="ECO:0000313" key="1">
    <source>
        <dbReference type="EMBL" id="TGY65704.1"/>
    </source>
</evidence>
<sequence length="305" mass="33884">MKPYILEPIPDYTIWGNDKMSTFRHADKNYGTWWEVSAHPYCTNPVRDAGCTLQALIDSDPEAMLGKGITMHEMLRVAFLDAKDALSIQVHPFDAYAMEHANDFGKDESWYIIDAEPGAKLVAGTTTDDPATLKKAVEDGTLENYLSYQEVKPGDYIDIPAGMLHALGAGILAIEVGTNSNVTYRFYDYNRKNADGSQRPLHLKESFDVANFALRPTFVPAQNTTRRIGDTPHYVVDEIFADKDIDIAGNGVYFLLSNLGEDTTLVVDGVEYPFKKYESAFVPASLSHVTIKQGAHLLYSQTKGN</sequence>
<gene>
    <name evidence="1" type="ORF">E5336_07690</name>
</gene>
<protein>
    <submittedName>
        <fullName evidence="1">Uncharacterized protein</fullName>
    </submittedName>
</protein>
<keyword evidence="2" id="KW-1185">Reference proteome</keyword>
<dbReference type="EMBL" id="SRYG01000014">
    <property type="protein sequence ID" value="TGY65704.1"/>
    <property type="molecule type" value="Genomic_DNA"/>
</dbReference>